<comment type="pathway">
    <text evidence="2">Amino-acid biosynthesis; L-arginine biosynthesis; L-arginine from L-ornithine and carbamoyl phosphate: step 3/3.</text>
</comment>
<feature type="domain" description="Fumarate lyase N-terminal" evidence="6">
    <location>
        <begin position="52"/>
        <end position="274"/>
    </location>
</feature>
<evidence type="ECO:0000256" key="1">
    <source>
        <dbReference type="ARBA" id="ARBA00000985"/>
    </source>
</evidence>
<dbReference type="PANTHER" id="PTHR43814:SF1">
    <property type="entry name" value="ARGININOSUCCINATE LYASE"/>
    <property type="match status" value="1"/>
</dbReference>
<dbReference type="InterPro" id="IPR024083">
    <property type="entry name" value="Fumarase/histidase_N"/>
</dbReference>
<keyword evidence="5 8" id="KW-0456">Lyase</keyword>
<protein>
    <recommendedName>
        <fullName evidence="3">argininosuccinate lyase</fullName>
        <ecNumber evidence="3">4.3.2.1</ecNumber>
    </recommendedName>
</protein>
<dbReference type="Proteomes" id="UP000824083">
    <property type="component" value="Unassembled WGS sequence"/>
</dbReference>
<keyword evidence="4" id="KW-0028">Amino-acid biosynthesis</keyword>
<dbReference type="GO" id="GO:0005829">
    <property type="term" value="C:cytosol"/>
    <property type="evidence" value="ECO:0007669"/>
    <property type="project" value="TreeGrafter"/>
</dbReference>
<organism evidence="8 9">
    <name type="scientific">Candidatus Aphodousia faecigallinarum</name>
    <dbReference type="NCBI Taxonomy" id="2840677"/>
    <lineage>
        <taxon>Bacteria</taxon>
        <taxon>Pseudomonadati</taxon>
        <taxon>Pseudomonadota</taxon>
        <taxon>Betaproteobacteria</taxon>
        <taxon>Burkholderiales</taxon>
        <taxon>Sutterellaceae</taxon>
        <taxon>Sutterellaceae incertae sedis</taxon>
        <taxon>Candidatus Aphodousia</taxon>
    </lineage>
</organism>
<accession>A0A9D1LEB9</accession>
<evidence type="ECO:0000259" key="7">
    <source>
        <dbReference type="Pfam" id="PF14698"/>
    </source>
</evidence>
<evidence type="ECO:0000313" key="9">
    <source>
        <dbReference type="Proteomes" id="UP000824083"/>
    </source>
</evidence>
<dbReference type="AlphaFoldDB" id="A0A9D1LEB9"/>
<comment type="catalytic activity">
    <reaction evidence="1">
        <text>2-(N(omega)-L-arginino)succinate = fumarate + L-arginine</text>
        <dbReference type="Rhea" id="RHEA:24020"/>
        <dbReference type="ChEBI" id="CHEBI:29806"/>
        <dbReference type="ChEBI" id="CHEBI:32682"/>
        <dbReference type="ChEBI" id="CHEBI:57472"/>
        <dbReference type="EC" id="4.3.2.1"/>
    </reaction>
</comment>
<dbReference type="InterPro" id="IPR000362">
    <property type="entry name" value="Fumarate_lyase_fam"/>
</dbReference>
<dbReference type="PRINTS" id="PR00149">
    <property type="entry name" value="FUMRATELYASE"/>
</dbReference>
<reference evidence="8" key="1">
    <citation type="submission" date="2020-10" db="EMBL/GenBank/DDBJ databases">
        <authorList>
            <person name="Gilroy R."/>
        </authorList>
    </citation>
    <scope>NUCLEOTIDE SEQUENCE</scope>
    <source>
        <strain evidence="8">7463</strain>
    </source>
</reference>
<gene>
    <name evidence="8" type="ORF">IAC56_04505</name>
</gene>
<dbReference type="Pfam" id="PF14698">
    <property type="entry name" value="ASL_C2"/>
    <property type="match status" value="1"/>
</dbReference>
<dbReference type="Gene3D" id="1.10.275.10">
    <property type="entry name" value="Fumarase/aspartase (N-terminal domain)"/>
    <property type="match status" value="1"/>
</dbReference>
<dbReference type="EMBL" id="DVMY01000075">
    <property type="protein sequence ID" value="HIU37513.1"/>
    <property type="molecule type" value="Genomic_DNA"/>
</dbReference>
<sequence length="474" mass="52157">MVRDEFYWLGQINKATILTNKANGLLKPEVAAIACRALKQVLASGDDPANRVKRVIDFEPKLIAAANTSEVTEIHVGRSSQDMHSTFRSAIMRDNLFDVMKALESTISKLLELTERHQDTVMPSYTNGVAAQPTTFAHYLLGYVAGFLRDRARLQEFLPRLNHCPMGACVLNGTGWPLNREAMAKYLGFDAPTRNAFDATQISMVDLPVEFAQIQASVALHVGEMIADIMTQYAQPRPWILLSEGNGNTYVSSAMPQKRNPGLLISCRGNASDVVSDAAAVVTRAHNIPSGMIDGKSVKIHSALAQSTVKTLERFNKILDALVVNKERALEELNLDWTASQEIADRLMAEYGLPFRVGHHVASGMVSYARANGILPLTFPYDEMKRIYAETVSKEMPGFDTACPMSEEEFKASLDPREIIKRRRTSGSANPAEVSAMLGEMSKELKEFQTLTALGLEAVSAALAKLDSDFESLK</sequence>
<dbReference type="Gene3D" id="1.10.40.30">
    <property type="entry name" value="Fumarase/aspartase (C-terminal domain)"/>
    <property type="match status" value="1"/>
</dbReference>
<evidence type="ECO:0000256" key="5">
    <source>
        <dbReference type="ARBA" id="ARBA00023239"/>
    </source>
</evidence>
<dbReference type="EC" id="4.3.2.1" evidence="3"/>
<dbReference type="PRINTS" id="PR00145">
    <property type="entry name" value="ARGSUCLYASE"/>
</dbReference>
<reference evidence="8" key="2">
    <citation type="journal article" date="2021" name="PeerJ">
        <title>Extensive microbial diversity within the chicken gut microbiome revealed by metagenomics and culture.</title>
        <authorList>
            <person name="Gilroy R."/>
            <person name="Ravi A."/>
            <person name="Getino M."/>
            <person name="Pursley I."/>
            <person name="Horton D.L."/>
            <person name="Alikhan N.F."/>
            <person name="Baker D."/>
            <person name="Gharbi K."/>
            <person name="Hall N."/>
            <person name="Watson M."/>
            <person name="Adriaenssens E.M."/>
            <person name="Foster-Nyarko E."/>
            <person name="Jarju S."/>
            <person name="Secka A."/>
            <person name="Antonio M."/>
            <person name="Oren A."/>
            <person name="Chaudhuri R.R."/>
            <person name="La Ragione R."/>
            <person name="Hildebrand F."/>
            <person name="Pallen M.J."/>
        </authorList>
    </citation>
    <scope>NUCLEOTIDE SEQUENCE</scope>
    <source>
        <strain evidence="8">7463</strain>
    </source>
</reference>
<dbReference type="InterPro" id="IPR009049">
    <property type="entry name" value="Argininosuccinate_lyase"/>
</dbReference>
<dbReference type="InterPro" id="IPR022761">
    <property type="entry name" value="Fumarate_lyase_N"/>
</dbReference>
<evidence type="ECO:0000256" key="3">
    <source>
        <dbReference type="ARBA" id="ARBA00012338"/>
    </source>
</evidence>
<dbReference type="SUPFAM" id="SSF48557">
    <property type="entry name" value="L-aspartase-like"/>
    <property type="match status" value="1"/>
</dbReference>
<feature type="domain" description="Argininosuccinate lyase C-terminal" evidence="7">
    <location>
        <begin position="342"/>
        <end position="420"/>
    </location>
</feature>
<dbReference type="InterPro" id="IPR008948">
    <property type="entry name" value="L-Aspartase-like"/>
</dbReference>
<dbReference type="PANTHER" id="PTHR43814">
    <property type="entry name" value="ARGININOSUCCINATE LYASE"/>
    <property type="match status" value="1"/>
</dbReference>
<dbReference type="GO" id="GO:0004056">
    <property type="term" value="F:argininosuccinate lyase activity"/>
    <property type="evidence" value="ECO:0007669"/>
    <property type="project" value="UniProtKB-EC"/>
</dbReference>
<proteinExistence type="predicted"/>
<evidence type="ECO:0000313" key="8">
    <source>
        <dbReference type="EMBL" id="HIU37513.1"/>
    </source>
</evidence>
<evidence type="ECO:0000256" key="2">
    <source>
        <dbReference type="ARBA" id="ARBA00004941"/>
    </source>
</evidence>
<evidence type="ECO:0000259" key="6">
    <source>
        <dbReference type="Pfam" id="PF00206"/>
    </source>
</evidence>
<evidence type="ECO:0000256" key="4">
    <source>
        <dbReference type="ARBA" id="ARBA00022571"/>
    </source>
</evidence>
<dbReference type="InterPro" id="IPR029419">
    <property type="entry name" value="Arg_succ_lyase_C"/>
</dbReference>
<comment type="caution">
    <text evidence="8">The sequence shown here is derived from an EMBL/GenBank/DDBJ whole genome shotgun (WGS) entry which is preliminary data.</text>
</comment>
<dbReference type="GO" id="GO:0042450">
    <property type="term" value="P:L-arginine biosynthetic process via ornithine"/>
    <property type="evidence" value="ECO:0007669"/>
    <property type="project" value="InterPro"/>
</dbReference>
<name>A0A9D1LEB9_9BURK</name>
<dbReference type="Gene3D" id="1.20.200.10">
    <property type="entry name" value="Fumarase/aspartase (Central domain)"/>
    <property type="match status" value="1"/>
</dbReference>
<dbReference type="Pfam" id="PF00206">
    <property type="entry name" value="Lyase_1"/>
    <property type="match status" value="1"/>
</dbReference>
<keyword evidence="4" id="KW-0055">Arginine biosynthesis</keyword>